<evidence type="ECO:0000256" key="1">
    <source>
        <dbReference type="ARBA" id="ARBA00022741"/>
    </source>
</evidence>
<keyword evidence="4" id="KW-0418">Kinase</keyword>
<dbReference type="PROSITE" id="PS50011">
    <property type="entry name" value="PROTEIN_KINASE_DOM"/>
    <property type="match status" value="1"/>
</dbReference>
<dbReference type="InterPro" id="IPR000719">
    <property type="entry name" value="Prot_kinase_dom"/>
</dbReference>
<dbReference type="PANTHER" id="PTHR24055">
    <property type="entry name" value="MITOGEN-ACTIVATED PROTEIN KINASE"/>
    <property type="match status" value="1"/>
</dbReference>
<dbReference type="Gene3D" id="3.30.200.20">
    <property type="entry name" value="Phosphorylase Kinase, domain 1"/>
    <property type="match status" value="1"/>
</dbReference>
<accession>A0A0S4J9B1</accession>
<dbReference type="PROSITE" id="PS00109">
    <property type="entry name" value="PROTEIN_KINASE_TYR"/>
    <property type="match status" value="1"/>
</dbReference>
<dbReference type="InterPro" id="IPR008266">
    <property type="entry name" value="Tyr_kinase_AS"/>
</dbReference>
<dbReference type="OrthoDB" id="10266058at2759"/>
<dbReference type="Pfam" id="PF00069">
    <property type="entry name" value="Pkinase"/>
    <property type="match status" value="1"/>
</dbReference>
<dbReference type="InterPro" id="IPR050117">
    <property type="entry name" value="MAPK"/>
</dbReference>
<organism evidence="4 5">
    <name type="scientific">Bodo saltans</name>
    <name type="common">Flagellated protozoan</name>
    <dbReference type="NCBI Taxonomy" id="75058"/>
    <lineage>
        <taxon>Eukaryota</taxon>
        <taxon>Discoba</taxon>
        <taxon>Euglenozoa</taxon>
        <taxon>Kinetoplastea</taxon>
        <taxon>Metakinetoplastina</taxon>
        <taxon>Eubodonida</taxon>
        <taxon>Bodonidae</taxon>
        <taxon>Bodo</taxon>
    </lineage>
</organism>
<dbReference type="AlphaFoldDB" id="A0A0S4J9B1"/>
<evidence type="ECO:0000259" key="3">
    <source>
        <dbReference type="PROSITE" id="PS50011"/>
    </source>
</evidence>
<dbReference type="GO" id="GO:0005524">
    <property type="term" value="F:ATP binding"/>
    <property type="evidence" value="ECO:0007669"/>
    <property type="project" value="UniProtKB-KW"/>
</dbReference>
<evidence type="ECO:0000313" key="4">
    <source>
        <dbReference type="EMBL" id="CUG87843.1"/>
    </source>
</evidence>
<reference evidence="5" key="1">
    <citation type="submission" date="2015-09" db="EMBL/GenBank/DDBJ databases">
        <authorList>
            <consortium name="Pathogen Informatics"/>
        </authorList>
    </citation>
    <scope>NUCLEOTIDE SEQUENCE [LARGE SCALE GENOMIC DNA]</scope>
    <source>
        <strain evidence="5">Lake Konstanz</strain>
    </source>
</reference>
<evidence type="ECO:0000313" key="5">
    <source>
        <dbReference type="Proteomes" id="UP000051952"/>
    </source>
</evidence>
<dbReference type="InterPro" id="IPR011009">
    <property type="entry name" value="Kinase-like_dom_sf"/>
</dbReference>
<dbReference type="SUPFAM" id="SSF56112">
    <property type="entry name" value="Protein kinase-like (PK-like)"/>
    <property type="match status" value="1"/>
</dbReference>
<name>A0A0S4J9B1_BODSA</name>
<dbReference type="Gene3D" id="1.10.510.10">
    <property type="entry name" value="Transferase(Phosphotransferase) domain 1"/>
    <property type="match status" value="1"/>
</dbReference>
<keyword evidence="1" id="KW-0547">Nucleotide-binding</keyword>
<dbReference type="Proteomes" id="UP000051952">
    <property type="component" value="Unassembled WGS sequence"/>
</dbReference>
<keyword evidence="5" id="KW-1185">Reference proteome</keyword>
<evidence type="ECO:0000256" key="2">
    <source>
        <dbReference type="ARBA" id="ARBA00022840"/>
    </source>
</evidence>
<feature type="domain" description="Protein kinase" evidence="3">
    <location>
        <begin position="17"/>
        <end position="297"/>
    </location>
</feature>
<dbReference type="VEuPathDB" id="TriTrypDB:BSAL_12295"/>
<dbReference type="EMBL" id="CYKH01001593">
    <property type="protein sequence ID" value="CUG87843.1"/>
    <property type="molecule type" value="Genomic_DNA"/>
</dbReference>
<gene>
    <name evidence="4" type="ORF">BSAL_12295</name>
</gene>
<keyword evidence="2" id="KW-0067">ATP-binding</keyword>
<sequence length="297" mass="33522">MSANGPPSFRFHYLTDYSIPQYVAEGGNASVWRASRPHPNKPGELQAVAIKVIRDIDSVERHLSIRGVFMRRLFREISLMAHFAQVEGFVHILDMYMTDVSKDVATNQAMKPRRDLYIVMPFIDRSLKDLIQLPLFKGGFSEGMTRSFAKQLLMALACMEKSNCIHRDLTLANVLVGGDHPNYKDFGLSRAYFDSNVDITNVDLVTLPYRPPELTLRSQDLLAPLTGPKLLGNKIDIWSLGIILVECLIGKALLDDVKDDVTLLKAIVERVDRPTELNDRVKAMLTEAGFNIVQYRT</sequence>
<proteinExistence type="predicted"/>
<protein>
    <submittedName>
        <fullName evidence="4">Serine-threonine protein kinase, putative</fullName>
    </submittedName>
</protein>
<keyword evidence="4" id="KW-0808">Transferase</keyword>
<dbReference type="GO" id="GO:0004672">
    <property type="term" value="F:protein kinase activity"/>
    <property type="evidence" value="ECO:0007669"/>
    <property type="project" value="InterPro"/>
</dbReference>